<dbReference type="InterPro" id="IPR027417">
    <property type="entry name" value="P-loop_NTPase"/>
</dbReference>
<comment type="caution">
    <text evidence="3">The sequence shown here is derived from an EMBL/GenBank/DDBJ whole genome shotgun (WGS) entry which is preliminary data.</text>
</comment>
<dbReference type="Pfam" id="PF22726">
    <property type="entry name" value="NCAB2"/>
    <property type="match status" value="1"/>
</dbReference>
<feature type="compositionally biased region" description="Basic and acidic residues" evidence="1">
    <location>
        <begin position="1417"/>
        <end position="1430"/>
    </location>
</feature>
<organism evidence="3 4">
    <name type="scientific">Bradyrhizobium uaiense</name>
    <dbReference type="NCBI Taxonomy" id="2594946"/>
    <lineage>
        <taxon>Bacteria</taxon>
        <taxon>Pseudomonadati</taxon>
        <taxon>Pseudomonadota</taxon>
        <taxon>Alphaproteobacteria</taxon>
        <taxon>Hyphomicrobiales</taxon>
        <taxon>Nitrobacteraceae</taxon>
        <taxon>Bradyrhizobium</taxon>
    </lineage>
</organism>
<evidence type="ECO:0000313" key="4">
    <source>
        <dbReference type="Proteomes" id="UP000468531"/>
    </source>
</evidence>
<sequence>MAKRNRDDFKKDTVLQIAKRAGWLCSFPTCRTPTVGATSDGEGEINIGTAAHICAAAPGGPRYDAAMTPEERSSAKNGIWMCRDHGKAIDSPDPQFTVALLREWKRQAENESWRRVLLNEAAPRQATDPQLAERISAAAEADLRVFRQTAKWPSTSVALTLRVDDFDEPVTTSALAGGVTSLDDLILVAPPGMGKTTTLFQIAEGVLANGKGTPLIVPLGDWATEGTKVLDSILKRPAFRGITEDDFRRAAAQPGVVLLLDGWNELDMQARSRARVQVAALKAELPELGLIVSTRRQALDVPFGGTRVDLLPLNEEQQTQIAVAMRGDAGAKIVDQTRRTAGVRELVTIPLYLTALLSLPENAPFPTTKEEVLGHFVAAHEKEASHAEALYAVAQGFQQDYLDGLAVFATRTANTAIADSNARRSISETENLLSDSGQIMIKPQPDAVLNVLVSNHVLIRAGDTPGYAFQHQQFQEWYASHSVERLIMAEVDDPKGRETLKAEVFNLPAWEEPILFAVERLARGDVHQRAACGKAIVAAFEVDPILAAEMIFRSDEEVWSQISTTIQALVTRWHAPGKVDRAVRFMLTSGRSEFLDTIWPLLTDENEQISLKALRNCRRFRPSILGHDAEKKIKALSPRVRTVLLSEMAMGSGMDGLDFASAMAKSDPDPEVQVSVVDALAFRRANRHVAEVLQNAGDTTFDLIARRDLVDEVDNEQVKQGFAAARKRQMQETSTYDRLRLIVHTQDSEDRSAEVTEIISTMEIEQQRDPGVQLIHQARSRYSGAVAEGLLARVRAGRPLFYGADDILASAGLALEDKELLELALSNPGQHHDSRAEAAASVLGPIAVGHMVDAFLDTGSGLRVDGKFDQAAGETYGGLQSRIAHVPGASLVAAVLVRSAQADDIQMARLSDLLSQHPRGDTDRGRPFDPASLTAIQGLVEDWAGRLLASGDAKRWHKASIATLASCAPSASLLPILKRLLDDNLERYRAFRKQVKASGWQVGEALNEARHPMMHEYQRAFLAIRSPETAAMMREYLRDEYFGALAAHVLADQWRTANEPQRGVPSPFGLRFADVEERRAARAADPDATSAEAEAIFAAIERLISDGATDEQKGLAVSLGIVASRLPHGQRDSTIRKLIVLTPLRARSDLLHGLVLSGEEIDIKVVADGILETLEAAKTDTWILTQSDGYEMKHWLRLLPFVNRPIEALAVVRGLPPAQREPRFLEEMVGALPDAPSAEAEEVLFKLAEEDPRFYRNDRWRTAALRFGTPSSARRFVDLTASGAFDRTGNEWHLARELGSLIDAHPDLRSLVYSLLKDGPITPGLAILARAVAEAPDEDGLLLLVSFEQKLMGSFVTWQAIERLVTEHVPASDWAGAYNVVAVPAGRLRQMLLALTTDGGPTDAAARWLRQIDQIRDENGIPEAEPRHPDLASGKPWPVMRPDPDAVAEG</sequence>
<evidence type="ECO:0000259" key="2">
    <source>
        <dbReference type="Pfam" id="PF22726"/>
    </source>
</evidence>
<name>A0A6P1BSF6_9BRAD</name>
<protein>
    <recommendedName>
        <fullName evidence="2">NACHT C-terminal Alpha/Beta 2 domain-containing protein</fullName>
    </recommendedName>
</protein>
<dbReference type="Gene3D" id="3.40.50.300">
    <property type="entry name" value="P-loop containing nucleotide triphosphate hydrolases"/>
    <property type="match status" value="1"/>
</dbReference>
<evidence type="ECO:0000256" key="1">
    <source>
        <dbReference type="SAM" id="MobiDB-lite"/>
    </source>
</evidence>
<reference evidence="3 4" key="1">
    <citation type="journal article" date="2020" name="Arch. Microbiol.">
        <title>Bradyrhizobium uaiense sp. nov., a new highly efficient cowpea symbiont.</title>
        <authorList>
            <person name="Cabral Michel D."/>
            <person name="Azarias Guimaraes A."/>
            <person name="Martins da Costa E."/>
            <person name="Soares de Carvalho T."/>
            <person name="Balsanelli E."/>
            <person name="Willems A."/>
            <person name="Maltempi de Souza E."/>
            <person name="de Souza Moreira F.M."/>
        </authorList>
    </citation>
    <scope>NUCLEOTIDE SEQUENCE [LARGE SCALE GENOMIC DNA]</scope>
    <source>
        <strain evidence="3 4">UFLA 03-164</strain>
    </source>
</reference>
<feature type="domain" description="NACHT C-terminal Alpha/Beta 2" evidence="2">
    <location>
        <begin position="1361"/>
        <end position="1438"/>
    </location>
</feature>
<feature type="region of interest" description="Disordered" evidence="1">
    <location>
        <begin position="1417"/>
        <end position="1450"/>
    </location>
</feature>
<accession>A0A6P1BSF6</accession>
<dbReference type="EMBL" id="VKHP01000235">
    <property type="protein sequence ID" value="NEV01356.1"/>
    <property type="molecule type" value="Genomic_DNA"/>
</dbReference>
<dbReference type="RefSeq" id="WP_163160858.1">
    <property type="nucleotide sequence ID" value="NZ_VKHP01000235.1"/>
</dbReference>
<dbReference type="InterPro" id="IPR054732">
    <property type="entry name" value="NCAB2"/>
</dbReference>
<evidence type="ECO:0000313" key="3">
    <source>
        <dbReference type="EMBL" id="NEV01356.1"/>
    </source>
</evidence>
<dbReference type="SUPFAM" id="SSF52540">
    <property type="entry name" value="P-loop containing nucleoside triphosphate hydrolases"/>
    <property type="match status" value="1"/>
</dbReference>
<keyword evidence="4" id="KW-1185">Reference proteome</keyword>
<gene>
    <name evidence="3" type="ORF">FNJ47_37635</name>
</gene>
<dbReference type="Proteomes" id="UP000468531">
    <property type="component" value="Unassembled WGS sequence"/>
</dbReference>
<proteinExistence type="predicted"/>